<name>A0A370SWM7_PSEJE</name>
<dbReference type="EMBL" id="QRAV01000002">
    <property type="protein sequence ID" value="RDL24102.1"/>
    <property type="molecule type" value="Genomic_DNA"/>
</dbReference>
<organism evidence="1 2">
    <name type="scientific">Pseudomonas jessenii</name>
    <dbReference type="NCBI Taxonomy" id="77298"/>
    <lineage>
        <taxon>Bacteria</taxon>
        <taxon>Pseudomonadati</taxon>
        <taxon>Pseudomonadota</taxon>
        <taxon>Gammaproteobacteria</taxon>
        <taxon>Pseudomonadales</taxon>
        <taxon>Pseudomonadaceae</taxon>
        <taxon>Pseudomonas</taxon>
    </lineage>
</organism>
<evidence type="ECO:0000313" key="1">
    <source>
        <dbReference type="EMBL" id="RDL24102.1"/>
    </source>
</evidence>
<dbReference type="RefSeq" id="WP_115146239.1">
    <property type="nucleotide sequence ID" value="NZ_QRAV01000002.1"/>
</dbReference>
<sequence length="246" mass="27020">MADGIATADAPAAPVAKKEPVTHTLTCKTDQSVKQVAVAMRDVMVFLVGGAGDQERYYVDGPNHNVDYVRKMVDADIEALEIKEFCTTLPLGYNAFMSEEDLEKNVIRKISNCNTAVYIIGHSLGGWNGAHLSAVLTDRGFKVKMLITLDPVGHGKIVYGISKIYRQIPKPKAEFWVNIRAAAVDWNVSDLVADFGEQWEVTEGPNVMGRLDINHADANFMFARALPGGKSARQILKESILKRTKG</sequence>
<proteinExistence type="predicted"/>
<accession>A0A370SWM7</accession>
<comment type="caution">
    <text evidence="1">The sequence shown here is derived from an EMBL/GenBank/DDBJ whole genome shotgun (WGS) entry which is preliminary data.</text>
</comment>
<dbReference type="AlphaFoldDB" id="A0A370SWM7"/>
<protein>
    <recommendedName>
        <fullName evidence="3">Alpha/beta hydrolase</fullName>
    </recommendedName>
</protein>
<gene>
    <name evidence="1" type="ORF">DEU51_102359</name>
</gene>
<evidence type="ECO:0000313" key="2">
    <source>
        <dbReference type="Proteomes" id="UP000255365"/>
    </source>
</evidence>
<dbReference type="SUPFAM" id="SSF53474">
    <property type="entry name" value="alpha/beta-Hydrolases"/>
    <property type="match status" value="1"/>
</dbReference>
<reference evidence="1 2" key="1">
    <citation type="submission" date="2018-07" db="EMBL/GenBank/DDBJ databases">
        <title>Genome sequencing of rice bacterial endophytes.</title>
        <authorList>
            <person name="Venturi V."/>
        </authorList>
    </citation>
    <scope>NUCLEOTIDE SEQUENCE [LARGE SCALE GENOMIC DNA]</scope>
    <source>
        <strain evidence="1 2">E2333</strain>
    </source>
</reference>
<dbReference type="InterPro" id="IPR029058">
    <property type="entry name" value="AB_hydrolase_fold"/>
</dbReference>
<dbReference type="Proteomes" id="UP000255365">
    <property type="component" value="Unassembled WGS sequence"/>
</dbReference>
<evidence type="ECO:0008006" key="3">
    <source>
        <dbReference type="Google" id="ProtNLM"/>
    </source>
</evidence>